<evidence type="ECO:0000256" key="1">
    <source>
        <dbReference type="SAM" id="Phobius"/>
    </source>
</evidence>
<dbReference type="EMBL" id="LOZE01000097">
    <property type="protein sequence ID" value="KVM27067.1"/>
    <property type="molecule type" value="Genomic_DNA"/>
</dbReference>
<feature type="transmembrane region" description="Helical" evidence="1">
    <location>
        <begin position="155"/>
        <end position="175"/>
    </location>
</feature>
<feature type="transmembrane region" description="Helical" evidence="1">
    <location>
        <begin position="128"/>
        <end position="149"/>
    </location>
</feature>
<dbReference type="Proteomes" id="UP000061665">
    <property type="component" value="Unassembled WGS sequence"/>
</dbReference>
<comment type="caution">
    <text evidence="2">The sequence shown here is derived from an EMBL/GenBank/DDBJ whole genome shotgun (WGS) entry which is preliminary data.</text>
</comment>
<evidence type="ECO:0000313" key="2">
    <source>
        <dbReference type="EMBL" id="KVM27067.1"/>
    </source>
</evidence>
<sequence length="592" mass="65216">MSSLVGREFLTLALLAFGATFAALIVFQTVWWETKNLFAVPWYDDMFDHTRMHHAMTDIESFIAYLASPHNEHRIFTTRLISFLDERFLSGREYSQVLATNVLQALAAIISWVAFTRSGIFDSRLQKLALLPLMFVFFINPNFLYTLIVPFQLQFGFMTAICVGAALAVSSASAIEDPTRADHGRLFCVLLALAVAATFTLGNSPVVLLAAASTAVILRWKRPVTVALIVLAIVHVAIMLAITPANGARTHSLLLIIKFSLIYLGGTFTRVDPWPANFLTWSDSPYVAASIGAFIFATAITFAIARFVQPGLGGRLAVFGFVLLTVVIITSLAGGLARAQFGILEALNKKYASFASMAWLGTYAVLSGVLLDKASPFRRFMSESMVATFAVMIALTLTGAGREERLWEKARNSTWEAALAGFAQVNNRDAVHALDDRESEVPEYMRYAHARNLGVYSYFPFRMDDDASRFFATRQETSCRGEVEAVSPVSTDSPHYYDVPGSSASISGWAWMSDEHKPATTVIAVDSTNHIVGAARSTRKSERAEQWLSQTFNQNLGWFGYARTSTWDSIKFYALSSSGDQFCPLGPIGSVR</sequence>
<feature type="transmembrane region" description="Helical" evidence="1">
    <location>
        <begin position="383"/>
        <end position="401"/>
    </location>
</feature>
<feature type="transmembrane region" description="Helical" evidence="1">
    <location>
        <begin position="250"/>
        <end position="266"/>
    </location>
</feature>
<keyword evidence="1" id="KW-0812">Transmembrane</keyword>
<feature type="transmembrane region" description="Helical" evidence="1">
    <location>
        <begin position="224"/>
        <end position="243"/>
    </location>
</feature>
<feature type="transmembrane region" description="Helical" evidence="1">
    <location>
        <begin position="94"/>
        <end position="116"/>
    </location>
</feature>
<protein>
    <submittedName>
        <fullName evidence="2">Uncharacterized protein</fullName>
    </submittedName>
</protein>
<accession>A0AB73FWI4</accession>
<feature type="transmembrane region" description="Helical" evidence="1">
    <location>
        <begin position="286"/>
        <end position="304"/>
    </location>
</feature>
<feature type="transmembrane region" description="Helical" evidence="1">
    <location>
        <begin position="351"/>
        <end position="371"/>
    </location>
</feature>
<keyword evidence="1" id="KW-1133">Transmembrane helix</keyword>
<gene>
    <name evidence="2" type="ORF">WJ53_11415</name>
</gene>
<keyword evidence="1" id="KW-0472">Membrane</keyword>
<proteinExistence type="predicted"/>
<feature type="transmembrane region" description="Helical" evidence="1">
    <location>
        <begin position="187"/>
        <end position="218"/>
    </location>
</feature>
<feature type="transmembrane region" description="Helical" evidence="1">
    <location>
        <begin position="12"/>
        <end position="32"/>
    </location>
</feature>
<reference evidence="2 3" key="1">
    <citation type="submission" date="2015-11" db="EMBL/GenBank/DDBJ databases">
        <title>Expanding the genomic diversity of Burkholderia species for the development of highly accurate diagnostics.</title>
        <authorList>
            <person name="Sahl J."/>
            <person name="Keim P."/>
            <person name="Wagner D."/>
        </authorList>
    </citation>
    <scope>NUCLEOTIDE SEQUENCE [LARGE SCALE GENOMIC DNA]</scope>
    <source>
        <strain evidence="2 3">MSMB2058</strain>
    </source>
</reference>
<dbReference type="AlphaFoldDB" id="A0AB73FWI4"/>
<organism evidence="2 3">
    <name type="scientific">Burkholderia ubonensis</name>
    <dbReference type="NCBI Taxonomy" id="101571"/>
    <lineage>
        <taxon>Bacteria</taxon>
        <taxon>Pseudomonadati</taxon>
        <taxon>Pseudomonadota</taxon>
        <taxon>Betaproteobacteria</taxon>
        <taxon>Burkholderiales</taxon>
        <taxon>Burkholderiaceae</taxon>
        <taxon>Burkholderia</taxon>
        <taxon>Burkholderia cepacia complex</taxon>
    </lineage>
</organism>
<feature type="transmembrane region" description="Helical" evidence="1">
    <location>
        <begin position="316"/>
        <end position="339"/>
    </location>
</feature>
<evidence type="ECO:0000313" key="3">
    <source>
        <dbReference type="Proteomes" id="UP000061665"/>
    </source>
</evidence>
<name>A0AB73FWI4_9BURK</name>